<evidence type="ECO:0000313" key="2">
    <source>
        <dbReference type="EMBL" id="MBB6670612.1"/>
    </source>
</evidence>
<feature type="domain" description="SLH" evidence="1">
    <location>
        <begin position="1063"/>
        <end position="1126"/>
    </location>
</feature>
<dbReference type="Pfam" id="PF00395">
    <property type="entry name" value="SLH"/>
    <property type="match status" value="3"/>
</dbReference>
<organism evidence="2 3">
    <name type="scientific">Cohnella nanjingensis</name>
    <dbReference type="NCBI Taxonomy" id="1387779"/>
    <lineage>
        <taxon>Bacteria</taxon>
        <taxon>Bacillati</taxon>
        <taxon>Bacillota</taxon>
        <taxon>Bacilli</taxon>
        <taxon>Bacillales</taxon>
        <taxon>Paenibacillaceae</taxon>
        <taxon>Cohnella</taxon>
    </lineage>
</organism>
<gene>
    <name evidence="2" type="ORF">H7C19_07910</name>
</gene>
<comment type="caution">
    <text evidence="2">The sequence shown here is derived from an EMBL/GenBank/DDBJ whole genome shotgun (WGS) entry which is preliminary data.</text>
</comment>
<dbReference type="RefSeq" id="WP_185142072.1">
    <property type="nucleotide sequence ID" value="NZ_JACJVP010000010.1"/>
</dbReference>
<feature type="domain" description="SLH" evidence="1">
    <location>
        <begin position="1197"/>
        <end position="1269"/>
    </location>
</feature>
<evidence type="ECO:0000259" key="1">
    <source>
        <dbReference type="PROSITE" id="PS51272"/>
    </source>
</evidence>
<dbReference type="AlphaFoldDB" id="A0A7X0VE40"/>
<sequence>MQRIKRTLVWLMVAVLVGTLVPLGTLRQANAATTPSAASYFIPDLNEIRQTATKSLDDNPLGSIISRSNVYLTTNGQLTIKGTFSYVAKDTMSVKVEKLNYSDTRKKWEPDATSYTTSAVDADTNASNRFTASNLSLFSGFNRITFTGMQGNMERSDTFYVLYDKVPFVENLKVTSGNEVTLLNEGTKVVVKNQAISLDGKVQNATKVTISVNGGTEVTTSLLEDGTFFSPSLRLNAGLNALKVTIKNASDSIVVNRSIYYYDENKPFTIVDLNNNGTKYSLLNSTPTLTDSVASGTLEVQVLVPYISGHTFKNEATYKLNSGAATPVPADTVEEVVYGSDGVTPAYLLQSFKTPSINFTSGDQNVTLDITYGAFGAAFQGKFKYLAGAVNINKMYYLPGFTPGDVTTASKVDLNGAQVEKADFYILVETDKDPGTVTFSGSYLPLGSALNLTVPTGVTGLNANQRVYLVSGFKSGQQSVKFQYSGTTVATFNANISYVSKNYIYVSNLTDGGVYHYNSRTTSAPTLKITGQYVGFESIKSAQYFVNGLTPTANFFANLTAPSNTKHDFELDLPISAAGPLVYGANQIVFVGTYDDGSGTTREIRKEMQIYIIDDNVSNILKFQPAHIPTSGSVRQAFSFPLLSSYSEAQISNIFDLTGFVPKDNGQYVTKEKKLDITMRGNGAQTLNIYNGTTPIFTLAIPAIEEYKIDQVSSGIRYDFAGNQNDFMLRIRDIDFAATGTQVYNLELINSTGARTKQRLEIVREANSYLILAPVPTVGDQIIVNKNFVHFDIEAEGATSILINKVPATKRSDLPDRFVYDFIGLKPDKSTAIKIQIVRPGATVNDTVNVYYSSSVQIDSQFMEPIKTKHSIFNKSLELSFPKGTLLKSAVQNTNSVVKFYKDTQLLFGVADPNNGIVQKKDDYGHALIGIPTRLESLFGSTANTDNFTRISQVFWISGGRGELYNKGETGYQPSTNGVPPYSNVYEENFTQYPIERKVVPSNRGTLTLTFDSNVVDEIGSMITVFRYSDNGRWENIGGEVDVKKHTISVPFDEFGYYKVMKLRQGFSDITNHPWGRNIMNALYAKGIMNNLQYDQFGADDQTTRGEFATLLVKGLNLPLRYDGNKTFVDVVPELSTTTYDYAHIETAARAGIVQGLSEGYFGPSAKLTRQDAAVMIARALKIKLATNDSKLEAALAKSFLDSGKISYYARPAVSAVSKAKIMQGAPVTLPGQKKASYNFNPDSKLTRAEAGKIAVELLKKSTKIFPANLS</sequence>
<keyword evidence="3" id="KW-1185">Reference proteome</keyword>
<dbReference type="PROSITE" id="PS51272">
    <property type="entry name" value="SLH"/>
    <property type="match status" value="3"/>
</dbReference>
<reference evidence="2 3" key="1">
    <citation type="submission" date="2020-08" db="EMBL/GenBank/DDBJ databases">
        <title>Cohnella phylogeny.</title>
        <authorList>
            <person name="Dunlap C."/>
        </authorList>
    </citation>
    <scope>NUCLEOTIDE SEQUENCE [LARGE SCALE GENOMIC DNA]</scope>
    <source>
        <strain evidence="2 3">DSM 28246</strain>
    </source>
</reference>
<name>A0A7X0VE40_9BACL</name>
<dbReference type="EMBL" id="JACJVP010000010">
    <property type="protein sequence ID" value="MBB6670612.1"/>
    <property type="molecule type" value="Genomic_DNA"/>
</dbReference>
<dbReference type="Proteomes" id="UP000547209">
    <property type="component" value="Unassembled WGS sequence"/>
</dbReference>
<feature type="domain" description="SLH" evidence="1">
    <location>
        <begin position="1128"/>
        <end position="1191"/>
    </location>
</feature>
<dbReference type="InterPro" id="IPR001119">
    <property type="entry name" value="SLH_dom"/>
</dbReference>
<evidence type="ECO:0000313" key="3">
    <source>
        <dbReference type="Proteomes" id="UP000547209"/>
    </source>
</evidence>
<accession>A0A7X0VE40</accession>
<proteinExistence type="predicted"/>
<protein>
    <submittedName>
        <fullName evidence="2">S-layer homology domain-containing protein</fullName>
    </submittedName>
</protein>